<protein>
    <submittedName>
        <fullName evidence="4">Alpha/beta-hydrolase</fullName>
    </submittedName>
</protein>
<keyword evidence="5" id="KW-1185">Reference proteome</keyword>
<dbReference type="InterPro" id="IPR000639">
    <property type="entry name" value="Epox_hydrolase-like"/>
</dbReference>
<dbReference type="Gene3D" id="3.40.50.1820">
    <property type="entry name" value="alpha/beta hydrolase"/>
    <property type="match status" value="1"/>
</dbReference>
<keyword evidence="1" id="KW-0378">Hydrolase</keyword>
<accession>A0A6A7BEN8</accession>
<dbReference type="Proteomes" id="UP000799423">
    <property type="component" value="Unassembled WGS sequence"/>
</dbReference>
<dbReference type="GO" id="GO:0016787">
    <property type="term" value="F:hydrolase activity"/>
    <property type="evidence" value="ECO:0007669"/>
    <property type="project" value="UniProtKB-KW"/>
</dbReference>
<comment type="similarity">
    <text evidence="2">Belongs to the AB hydrolase superfamily. Epoxide hydrolase family.</text>
</comment>
<dbReference type="OrthoDB" id="408373at2759"/>
<gene>
    <name evidence="4" type="ORF">T440DRAFT_389541</name>
</gene>
<reference evidence="4" key="1">
    <citation type="submission" date="2020-01" db="EMBL/GenBank/DDBJ databases">
        <authorList>
            <consortium name="DOE Joint Genome Institute"/>
            <person name="Haridas S."/>
            <person name="Albert R."/>
            <person name="Binder M."/>
            <person name="Bloem J."/>
            <person name="Labutti K."/>
            <person name="Salamov A."/>
            <person name="Andreopoulos B."/>
            <person name="Baker S.E."/>
            <person name="Barry K."/>
            <person name="Bills G."/>
            <person name="Bluhm B.H."/>
            <person name="Cannon C."/>
            <person name="Castanera R."/>
            <person name="Culley D.E."/>
            <person name="Daum C."/>
            <person name="Ezra D."/>
            <person name="Gonzalez J.B."/>
            <person name="Henrissat B."/>
            <person name="Kuo A."/>
            <person name="Liang C."/>
            <person name="Lipzen A."/>
            <person name="Lutzoni F."/>
            <person name="Magnuson J."/>
            <person name="Mondo S."/>
            <person name="Nolan M."/>
            <person name="Ohm R."/>
            <person name="Pangilinan J."/>
            <person name="Park H.-J."/>
            <person name="Ramirez L."/>
            <person name="Alfaro M."/>
            <person name="Sun H."/>
            <person name="Tritt A."/>
            <person name="Yoshinaga Y."/>
            <person name="Zwiers L.-H."/>
            <person name="Turgeon B.G."/>
            <person name="Goodwin S.B."/>
            <person name="Spatafora J.W."/>
            <person name="Crous P.W."/>
            <person name="Grigoriev I.V."/>
        </authorList>
    </citation>
    <scope>NUCLEOTIDE SEQUENCE</scope>
    <source>
        <strain evidence="4">IPT5</strain>
    </source>
</reference>
<dbReference type="EMBL" id="MU006294">
    <property type="protein sequence ID" value="KAF2853732.1"/>
    <property type="molecule type" value="Genomic_DNA"/>
</dbReference>
<sequence length="336" mass="36422">MPSTTAIKLQDDKLSSLGLSKTIVNQEQVTCYSRSLGSASEKNPVLVLIHGYPQSSYMWRHVIPLLPPTAPIFVADLPGYGGSAAIPKNDKVSAGTAILNALKTEVKRTSNGSSSVSIPVVLIGHDRGARVSHHITVQQVDSITILGTCLIDIVPTSTQWQNYSIPSTSSKAITGYFHWPFLANTDLATRMITAFGPANWCKEMILNWSGSSSAGLASLKADDALAVYGAFFEQEGTLKASNEDYEHGATTDVEREEKWQKEGKKVKVPLLLIYGADFIGKRYQFPDVWREWVDDGVEIKSHGLGGGVGHFGAEEAPEESVEVILGWLKELGYVGA</sequence>
<proteinExistence type="inferred from homology"/>
<evidence type="ECO:0000313" key="5">
    <source>
        <dbReference type="Proteomes" id="UP000799423"/>
    </source>
</evidence>
<evidence type="ECO:0000313" key="4">
    <source>
        <dbReference type="EMBL" id="KAF2853732.1"/>
    </source>
</evidence>
<name>A0A6A7BEN8_9PLEO</name>
<dbReference type="PANTHER" id="PTHR43329">
    <property type="entry name" value="EPOXIDE HYDROLASE"/>
    <property type="match status" value="1"/>
</dbReference>
<evidence type="ECO:0000259" key="3">
    <source>
        <dbReference type="Pfam" id="PF12697"/>
    </source>
</evidence>
<evidence type="ECO:0000256" key="2">
    <source>
        <dbReference type="ARBA" id="ARBA00038334"/>
    </source>
</evidence>
<organism evidence="4 5">
    <name type="scientific">Plenodomus tracheiphilus IPT5</name>
    <dbReference type="NCBI Taxonomy" id="1408161"/>
    <lineage>
        <taxon>Eukaryota</taxon>
        <taxon>Fungi</taxon>
        <taxon>Dikarya</taxon>
        <taxon>Ascomycota</taxon>
        <taxon>Pezizomycotina</taxon>
        <taxon>Dothideomycetes</taxon>
        <taxon>Pleosporomycetidae</taxon>
        <taxon>Pleosporales</taxon>
        <taxon>Pleosporineae</taxon>
        <taxon>Leptosphaeriaceae</taxon>
        <taxon>Plenodomus</taxon>
    </lineage>
</organism>
<dbReference type="Pfam" id="PF12697">
    <property type="entry name" value="Abhydrolase_6"/>
    <property type="match status" value="1"/>
</dbReference>
<dbReference type="SUPFAM" id="SSF53474">
    <property type="entry name" value="alpha/beta-Hydrolases"/>
    <property type="match status" value="1"/>
</dbReference>
<feature type="domain" description="AB hydrolase-1" evidence="3">
    <location>
        <begin position="46"/>
        <end position="322"/>
    </location>
</feature>
<dbReference type="InterPro" id="IPR000073">
    <property type="entry name" value="AB_hydrolase_1"/>
</dbReference>
<evidence type="ECO:0000256" key="1">
    <source>
        <dbReference type="ARBA" id="ARBA00022801"/>
    </source>
</evidence>
<dbReference type="AlphaFoldDB" id="A0A6A7BEN8"/>
<dbReference type="PRINTS" id="PR00412">
    <property type="entry name" value="EPOXHYDRLASE"/>
</dbReference>
<dbReference type="InterPro" id="IPR029058">
    <property type="entry name" value="AB_hydrolase_fold"/>
</dbReference>